<dbReference type="Pfam" id="PF13921">
    <property type="entry name" value="Myb_DNA-bind_6"/>
    <property type="match status" value="1"/>
</dbReference>
<accession>A0A250WP02</accession>
<evidence type="ECO:0000313" key="3">
    <source>
        <dbReference type="Proteomes" id="UP000232323"/>
    </source>
</evidence>
<evidence type="ECO:0000259" key="1">
    <source>
        <dbReference type="PROSITE" id="PS50090"/>
    </source>
</evidence>
<proteinExistence type="predicted"/>
<protein>
    <recommendedName>
        <fullName evidence="1">Myb-like domain-containing protein</fullName>
    </recommendedName>
</protein>
<gene>
    <name evidence="2" type="ORF">CEUSTIGMA_g20.t1</name>
</gene>
<dbReference type="AlphaFoldDB" id="A0A250WP02"/>
<organism evidence="2 3">
    <name type="scientific">Chlamydomonas eustigma</name>
    <dbReference type="NCBI Taxonomy" id="1157962"/>
    <lineage>
        <taxon>Eukaryota</taxon>
        <taxon>Viridiplantae</taxon>
        <taxon>Chlorophyta</taxon>
        <taxon>core chlorophytes</taxon>
        <taxon>Chlorophyceae</taxon>
        <taxon>CS clade</taxon>
        <taxon>Chlamydomonadales</taxon>
        <taxon>Chlamydomonadaceae</taxon>
        <taxon>Chlamydomonas</taxon>
    </lineage>
</organism>
<dbReference type="EMBL" id="BEGY01000001">
    <property type="protein sequence ID" value="GAX72564.1"/>
    <property type="molecule type" value="Genomic_DNA"/>
</dbReference>
<dbReference type="CDD" id="cd00167">
    <property type="entry name" value="SANT"/>
    <property type="match status" value="1"/>
</dbReference>
<name>A0A250WP02_9CHLO</name>
<dbReference type="Gene3D" id="1.10.10.60">
    <property type="entry name" value="Homeodomain-like"/>
    <property type="match status" value="1"/>
</dbReference>
<dbReference type="InterPro" id="IPR001005">
    <property type="entry name" value="SANT/Myb"/>
</dbReference>
<reference evidence="2 3" key="1">
    <citation type="submission" date="2017-08" db="EMBL/GenBank/DDBJ databases">
        <title>Acidophilic green algal genome provides insights into adaptation to an acidic environment.</title>
        <authorList>
            <person name="Hirooka S."/>
            <person name="Hirose Y."/>
            <person name="Kanesaki Y."/>
            <person name="Higuchi S."/>
            <person name="Fujiwara T."/>
            <person name="Onuma R."/>
            <person name="Era A."/>
            <person name="Ohbayashi R."/>
            <person name="Uzuka A."/>
            <person name="Nozaki H."/>
            <person name="Yoshikawa H."/>
            <person name="Miyagishima S.Y."/>
        </authorList>
    </citation>
    <scope>NUCLEOTIDE SEQUENCE [LARGE SCALE GENOMIC DNA]</scope>
    <source>
        <strain evidence="2 3">NIES-2499</strain>
    </source>
</reference>
<evidence type="ECO:0000313" key="2">
    <source>
        <dbReference type="EMBL" id="GAX72564.1"/>
    </source>
</evidence>
<feature type="domain" description="Myb-like" evidence="1">
    <location>
        <begin position="1"/>
        <end position="37"/>
    </location>
</feature>
<comment type="caution">
    <text evidence="2">The sequence shown here is derived from an EMBL/GenBank/DDBJ whole genome shotgun (WGS) entry which is preliminary data.</text>
</comment>
<dbReference type="Proteomes" id="UP000232323">
    <property type="component" value="Unassembled WGS sequence"/>
</dbReference>
<sequence>MFISSTGLQVGSKWSNISKMLFGRSKPEVKNHWYSTLRSKNYSGDCPEGQQSLNDPDIGSSLKFPEGHDAQAPHSSVIIAAVQQGFIKTGLPPVAAVQQGVIKTGLPPVAAVQQGVIKTGLPPVAAVQQGVIKTGLPPVAAVQQGVIKTGLPPAHEPISSSLANAPVVVSGNPVSSSSMGGGIPTGIKGESLIRSCQQ</sequence>
<dbReference type="OrthoDB" id="2143914at2759"/>
<dbReference type="PROSITE" id="PS50090">
    <property type="entry name" value="MYB_LIKE"/>
    <property type="match status" value="1"/>
</dbReference>
<dbReference type="SUPFAM" id="SSF46689">
    <property type="entry name" value="Homeodomain-like"/>
    <property type="match status" value="1"/>
</dbReference>
<keyword evidence="3" id="KW-1185">Reference proteome</keyword>
<dbReference type="InterPro" id="IPR009057">
    <property type="entry name" value="Homeodomain-like_sf"/>
</dbReference>